<keyword evidence="1" id="KW-1133">Transmembrane helix</keyword>
<feature type="transmembrane region" description="Helical" evidence="1">
    <location>
        <begin position="12"/>
        <end position="37"/>
    </location>
</feature>
<keyword evidence="1" id="KW-0812">Transmembrane</keyword>
<dbReference type="EMBL" id="FWWY01000001">
    <property type="protein sequence ID" value="SMC03076.1"/>
    <property type="molecule type" value="Genomic_DNA"/>
</dbReference>
<gene>
    <name evidence="2" type="ORF">SAMN00768000_0896</name>
</gene>
<feature type="transmembrane region" description="Helical" evidence="1">
    <location>
        <begin position="162"/>
        <end position="182"/>
    </location>
</feature>
<feature type="transmembrane region" description="Helical" evidence="1">
    <location>
        <begin position="49"/>
        <end position="77"/>
    </location>
</feature>
<dbReference type="OrthoDB" id="6024937at2"/>
<feature type="transmembrane region" description="Helical" evidence="1">
    <location>
        <begin position="217"/>
        <end position="234"/>
    </location>
</feature>
<organism evidence="2 3">
    <name type="scientific">Sulfobacillus thermosulfidooxidans (strain DSM 9293 / VKM B-1269 / AT-1)</name>
    <dbReference type="NCBI Taxonomy" id="929705"/>
    <lineage>
        <taxon>Bacteria</taxon>
        <taxon>Bacillati</taxon>
        <taxon>Bacillota</taxon>
        <taxon>Clostridia</taxon>
        <taxon>Eubacteriales</taxon>
        <taxon>Clostridiales Family XVII. Incertae Sedis</taxon>
        <taxon>Sulfobacillus</taxon>
    </lineage>
</organism>
<evidence type="ECO:0000313" key="3">
    <source>
        <dbReference type="Proteomes" id="UP000192660"/>
    </source>
</evidence>
<accession>A0A1W1W9V7</accession>
<sequence>MLNIWPVLFDLTWILTTAWLANHNALALVALAGLYLVMRLLPAGNRQRFGVIILLGIAAVFGSVLGVILGLITVGLVYLQNHDPHNRRYAYILGIIAWTILVVAKPSDQFLPYLLLVMAIGGLIVGDWRKDTETTTMAILGISLIGSLMIAILLWLMPWDYVIAHVVGAIGGIIVALLLTVMPKLKLRHKVNTSSTTQGLHNLHEHLKGHSAVGSDVLVILIGFGIIMTVFWLLRRRHYEMATLADHDEAISVELESIRIPKKSLWQKESLTPVRFFVRRQLKKAQRQGHAKPKGMTFRQWIREKFDNREVADEIAQIYERIRYGFEPDTKIMGKRLQGLWNDHKSEPPASPEK</sequence>
<name>A0A1W1W9V7_SULTA</name>
<reference evidence="3" key="1">
    <citation type="submission" date="2017-04" db="EMBL/GenBank/DDBJ databases">
        <authorList>
            <person name="Varghese N."/>
            <person name="Submissions S."/>
        </authorList>
    </citation>
    <scope>NUCLEOTIDE SEQUENCE [LARGE SCALE GENOMIC DNA]</scope>
    <source>
        <strain evidence="3">DSM 9293</strain>
    </source>
</reference>
<feature type="transmembrane region" description="Helical" evidence="1">
    <location>
        <begin position="89"/>
        <end position="104"/>
    </location>
</feature>
<feature type="transmembrane region" description="Helical" evidence="1">
    <location>
        <begin position="110"/>
        <end position="126"/>
    </location>
</feature>
<evidence type="ECO:0008006" key="4">
    <source>
        <dbReference type="Google" id="ProtNLM"/>
    </source>
</evidence>
<protein>
    <recommendedName>
        <fullName evidence="4">DUF4129 domain-containing protein</fullName>
    </recommendedName>
</protein>
<dbReference type="STRING" id="28034.BFX07_09245"/>
<dbReference type="AlphaFoldDB" id="A0A1W1W9V7"/>
<keyword evidence="3" id="KW-1185">Reference proteome</keyword>
<proteinExistence type="predicted"/>
<evidence type="ECO:0000256" key="1">
    <source>
        <dbReference type="SAM" id="Phobius"/>
    </source>
</evidence>
<feature type="transmembrane region" description="Helical" evidence="1">
    <location>
        <begin position="138"/>
        <end position="156"/>
    </location>
</feature>
<dbReference type="Proteomes" id="UP000192660">
    <property type="component" value="Unassembled WGS sequence"/>
</dbReference>
<evidence type="ECO:0000313" key="2">
    <source>
        <dbReference type="EMBL" id="SMC03076.1"/>
    </source>
</evidence>
<dbReference type="RefSeq" id="WP_084660921.1">
    <property type="nucleotide sequence ID" value="NZ_FWWY01000001.1"/>
</dbReference>
<keyword evidence="1" id="KW-0472">Membrane</keyword>